<reference evidence="1 2" key="1">
    <citation type="submission" date="2024-09" db="EMBL/GenBank/DDBJ databases">
        <authorList>
            <person name="Sun Q."/>
            <person name="Mori K."/>
        </authorList>
    </citation>
    <scope>NUCLEOTIDE SEQUENCE [LARGE SCALE GENOMIC DNA]</scope>
    <source>
        <strain evidence="1 2">CICC 11035S</strain>
    </source>
</reference>
<evidence type="ECO:0000313" key="2">
    <source>
        <dbReference type="Proteomes" id="UP001589858"/>
    </source>
</evidence>
<keyword evidence="2" id="KW-1185">Reference proteome</keyword>
<protein>
    <submittedName>
        <fullName evidence="1">Uncharacterized protein</fullName>
    </submittedName>
</protein>
<gene>
    <name evidence="1" type="ORF">ACFFF8_17970</name>
</gene>
<organism evidence="1 2">
    <name type="scientific">Novosphingobium clariflavum</name>
    <dbReference type="NCBI Taxonomy" id="2029884"/>
    <lineage>
        <taxon>Bacteria</taxon>
        <taxon>Pseudomonadati</taxon>
        <taxon>Pseudomonadota</taxon>
        <taxon>Alphaproteobacteria</taxon>
        <taxon>Sphingomonadales</taxon>
        <taxon>Sphingomonadaceae</taxon>
        <taxon>Novosphingobium</taxon>
    </lineage>
</organism>
<proteinExistence type="predicted"/>
<evidence type="ECO:0000313" key="1">
    <source>
        <dbReference type="EMBL" id="MFC0686475.1"/>
    </source>
</evidence>
<comment type="caution">
    <text evidence="1">The sequence shown here is derived from an EMBL/GenBank/DDBJ whole genome shotgun (WGS) entry which is preliminary data.</text>
</comment>
<dbReference type="EMBL" id="JBHLTM010000070">
    <property type="protein sequence ID" value="MFC0686475.1"/>
    <property type="molecule type" value="Genomic_DNA"/>
</dbReference>
<dbReference type="RefSeq" id="WP_267222518.1">
    <property type="nucleotide sequence ID" value="NZ_JAPCWC010000016.1"/>
</dbReference>
<name>A0ABV6SB44_9SPHN</name>
<sequence length="75" mass="8200">MSNNDATIIERLTRVEEKIDNFLDRVAHSHTRMDDHESRIRALEKSGAKLLGMGTLLAAASGIAAPRLLQIFVGG</sequence>
<dbReference type="Proteomes" id="UP001589858">
    <property type="component" value="Unassembled WGS sequence"/>
</dbReference>
<accession>A0ABV6SB44</accession>